<dbReference type="OrthoDB" id="431929at2759"/>
<dbReference type="SMART" id="SM00154">
    <property type="entry name" value="ZnF_AN1"/>
    <property type="match status" value="2"/>
</dbReference>
<dbReference type="SUPFAM" id="SSF118310">
    <property type="entry name" value="AN1-like Zinc finger"/>
    <property type="match status" value="2"/>
</dbReference>
<dbReference type="GO" id="GO:0005737">
    <property type="term" value="C:cytoplasm"/>
    <property type="evidence" value="ECO:0007669"/>
    <property type="project" value="TreeGrafter"/>
</dbReference>
<accession>A0A9P6CBH9</accession>
<dbReference type="Proteomes" id="UP000807353">
    <property type="component" value="Unassembled WGS sequence"/>
</dbReference>
<proteinExistence type="predicted"/>
<evidence type="ECO:0000313" key="7">
    <source>
        <dbReference type="Proteomes" id="UP000807353"/>
    </source>
</evidence>
<gene>
    <name evidence="6" type="ORF">BDZ94DRAFT_1268016</name>
</gene>
<keyword evidence="2 4" id="KW-0863">Zinc-finger</keyword>
<keyword evidence="1" id="KW-0479">Metal-binding</keyword>
<keyword evidence="3" id="KW-0862">Zinc</keyword>
<feature type="domain" description="AN1-type" evidence="5">
    <location>
        <begin position="4"/>
        <end position="51"/>
    </location>
</feature>
<dbReference type="InterPro" id="IPR000058">
    <property type="entry name" value="Znf_AN1"/>
</dbReference>
<dbReference type="GO" id="GO:0008270">
    <property type="term" value="F:zinc ion binding"/>
    <property type="evidence" value="ECO:0007669"/>
    <property type="project" value="UniProtKB-KW"/>
</dbReference>
<protein>
    <recommendedName>
        <fullName evidence="5">AN1-type domain-containing protein</fullName>
    </recommendedName>
</protein>
<dbReference type="PANTHER" id="PTHR14677:SF20">
    <property type="entry name" value="ZINC FINGER AN1-TYPE CONTAINING 2A-RELATED"/>
    <property type="match status" value="1"/>
</dbReference>
<keyword evidence="7" id="KW-1185">Reference proteome</keyword>
<evidence type="ECO:0000256" key="4">
    <source>
        <dbReference type="PROSITE-ProRule" id="PRU00449"/>
    </source>
</evidence>
<dbReference type="PANTHER" id="PTHR14677">
    <property type="entry name" value="ARSENITE INDUCUBLE RNA ASSOCIATED PROTEIN AIP-1-RELATED"/>
    <property type="match status" value="1"/>
</dbReference>
<dbReference type="AlphaFoldDB" id="A0A9P6CBH9"/>
<dbReference type="Gene3D" id="4.10.1110.10">
    <property type="entry name" value="AN1-like Zinc finger"/>
    <property type="match status" value="2"/>
</dbReference>
<comment type="caution">
    <text evidence="6">The sequence shown here is derived from an EMBL/GenBank/DDBJ whole genome shotgun (WGS) entry which is preliminary data.</text>
</comment>
<reference evidence="6" key="1">
    <citation type="submission" date="2020-11" db="EMBL/GenBank/DDBJ databases">
        <authorList>
            <consortium name="DOE Joint Genome Institute"/>
            <person name="Ahrendt S."/>
            <person name="Riley R."/>
            <person name="Andreopoulos W."/>
            <person name="Labutti K."/>
            <person name="Pangilinan J."/>
            <person name="Ruiz-Duenas F.J."/>
            <person name="Barrasa J.M."/>
            <person name="Sanchez-Garcia M."/>
            <person name="Camarero S."/>
            <person name="Miyauchi S."/>
            <person name="Serrano A."/>
            <person name="Linde D."/>
            <person name="Babiker R."/>
            <person name="Drula E."/>
            <person name="Ayuso-Fernandez I."/>
            <person name="Pacheco R."/>
            <person name="Padilla G."/>
            <person name="Ferreira P."/>
            <person name="Barriuso J."/>
            <person name="Kellner H."/>
            <person name="Castanera R."/>
            <person name="Alfaro M."/>
            <person name="Ramirez L."/>
            <person name="Pisabarro A.G."/>
            <person name="Kuo A."/>
            <person name="Tritt A."/>
            <person name="Lipzen A."/>
            <person name="He G."/>
            <person name="Yan M."/>
            <person name="Ng V."/>
            <person name="Cullen D."/>
            <person name="Martin F."/>
            <person name="Rosso M.-N."/>
            <person name="Henrissat B."/>
            <person name="Hibbett D."/>
            <person name="Martinez A.T."/>
            <person name="Grigoriev I.V."/>
        </authorList>
    </citation>
    <scope>NUCLEOTIDE SEQUENCE</scope>
    <source>
        <strain evidence="6">CBS 247.69</strain>
    </source>
</reference>
<sequence length="266" mass="29733">MDLLNIGTQCSHPSCNELDFLPITCRCDRYFCREHIAPDIHNCPVDLSPEKATPFHKLRRCAVDTCTKPTLNAFYSHCDTASIPETCSQCQQSFCAIHRHPKSHVCNSISQQDKPIKNSGTAQALLAKNFPTSKARTISQSGAKRVTKVPTDPIKLAQHRKVELMKIRHKAIPGDAKDKLSSPPQDQRINIQIDIDASRKAFWFRKTLITGKVLDCLASHARIPSSDSSPLQLVKFTDSECVLRNDHPFADEVEDGDILYIRAVSS</sequence>
<dbReference type="EMBL" id="MU150314">
    <property type="protein sequence ID" value="KAF9459576.1"/>
    <property type="molecule type" value="Genomic_DNA"/>
</dbReference>
<evidence type="ECO:0000256" key="3">
    <source>
        <dbReference type="ARBA" id="ARBA00022833"/>
    </source>
</evidence>
<organism evidence="6 7">
    <name type="scientific">Collybia nuda</name>
    <dbReference type="NCBI Taxonomy" id="64659"/>
    <lineage>
        <taxon>Eukaryota</taxon>
        <taxon>Fungi</taxon>
        <taxon>Dikarya</taxon>
        <taxon>Basidiomycota</taxon>
        <taxon>Agaricomycotina</taxon>
        <taxon>Agaricomycetes</taxon>
        <taxon>Agaricomycetidae</taxon>
        <taxon>Agaricales</taxon>
        <taxon>Tricholomatineae</taxon>
        <taxon>Clitocybaceae</taxon>
        <taxon>Collybia</taxon>
    </lineage>
</organism>
<evidence type="ECO:0000256" key="2">
    <source>
        <dbReference type="ARBA" id="ARBA00022771"/>
    </source>
</evidence>
<name>A0A9P6CBH9_9AGAR</name>
<evidence type="ECO:0000313" key="6">
    <source>
        <dbReference type="EMBL" id="KAF9459576.1"/>
    </source>
</evidence>
<dbReference type="Pfam" id="PF01428">
    <property type="entry name" value="zf-AN1"/>
    <property type="match status" value="1"/>
</dbReference>
<dbReference type="InterPro" id="IPR035896">
    <property type="entry name" value="AN1-like_Znf"/>
</dbReference>
<evidence type="ECO:0000259" key="5">
    <source>
        <dbReference type="PROSITE" id="PS51039"/>
    </source>
</evidence>
<dbReference type="PROSITE" id="PS51039">
    <property type="entry name" value="ZF_AN1"/>
    <property type="match status" value="1"/>
</dbReference>
<evidence type="ECO:0000256" key="1">
    <source>
        <dbReference type="ARBA" id="ARBA00022723"/>
    </source>
</evidence>